<reference evidence="1 2" key="1">
    <citation type="submission" date="2011-11" db="EMBL/GenBank/DDBJ databases">
        <title>The Genome Sequence of Dialister succinatiphilus YIT 11850.</title>
        <authorList>
            <consortium name="The Broad Institute Genome Sequencing Platform"/>
            <person name="Earl A."/>
            <person name="Ward D."/>
            <person name="Feldgarden M."/>
            <person name="Gevers D."/>
            <person name="Morotomi M."/>
            <person name="Young S.K."/>
            <person name="Zeng Q."/>
            <person name="Gargeya S."/>
            <person name="Fitzgerald M."/>
            <person name="Haas B."/>
            <person name="Abouelleil A."/>
            <person name="Alvarado L."/>
            <person name="Arachchi H.M."/>
            <person name="Berlin A."/>
            <person name="Brown A."/>
            <person name="Chapman S.B."/>
            <person name="Dunbar C."/>
            <person name="Gearin G."/>
            <person name="Goldberg J."/>
            <person name="Griggs A."/>
            <person name="Gujja S."/>
            <person name="Heiman D."/>
            <person name="Howarth C."/>
            <person name="Lui A."/>
            <person name="MacDonald P.J.P."/>
            <person name="Montmayeur A."/>
            <person name="Murphy C."/>
            <person name="Neiman D."/>
            <person name="Pearson M."/>
            <person name="Priest M."/>
            <person name="Roberts A."/>
            <person name="Saif S."/>
            <person name="Shea T."/>
            <person name="Sisk P."/>
            <person name="Stolte C."/>
            <person name="Sykes S."/>
            <person name="Wortman J."/>
            <person name="Nusbaum C."/>
            <person name="Birren B."/>
        </authorList>
    </citation>
    <scope>NUCLEOTIDE SEQUENCE [LARGE SCALE GENOMIC DNA]</scope>
    <source>
        <strain evidence="1 2">YIT 11850</strain>
    </source>
</reference>
<dbReference type="Proteomes" id="UP000003277">
    <property type="component" value="Unassembled WGS sequence"/>
</dbReference>
<protein>
    <recommendedName>
        <fullName evidence="3">Lysine-N-methylase</fullName>
    </recommendedName>
</protein>
<organism evidence="1 2">
    <name type="scientific">Dialister succinatiphilus YIT 11850</name>
    <dbReference type="NCBI Taxonomy" id="742743"/>
    <lineage>
        <taxon>Bacteria</taxon>
        <taxon>Bacillati</taxon>
        <taxon>Bacillota</taxon>
        <taxon>Negativicutes</taxon>
        <taxon>Veillonellales</taxon>
        <taxon>Veillonellaceae</taxon>
        <taxon>Dialister</taxon>
    </lineage>
</organism>
<dbReference type="HOGENOM" id="CLU_051643_0_0_9"/>
<gene>
    <name evidence="1" type="ORF">HMPREF9453_01267</name>
</gene>
<dbReference type="EMBL" id="ADLT01000045">
    <property type="protein sequence ID" value="EHO62675.1"/>
    <property type="molecule type" value="Genomic_DNA"/>
</dbReference>
<dbReference type="OrthoDB" id="86584at2"/>
<sequence>MITIFPTFFPSFACKADKCRHTCCQKWEIDIDEDTAETYRHTPGPLGDELHAWITTGDEGSACFRLNHQGYCHFLNEKGLCRLILEMGPSSLCQICRDHPRFYKFTYDSQREEDVTLAGTGLACEETVEQLLAEEGEMVFAVKGEKGLLSFEDLLSRLSLSLPRRLLHVHPSFQKDQVHQVLQLLEETNPIDREWTESLSFMENHEEELSRKAGRLAENLPPHFLTNLYRYIFYRQLDECEAYDIEDAACYSSESVTFILLEYARTGNLIRSVTRWSEQVEYDTENVYILLDNIWTHLRSEGS</sequence>
<dbReference type="PATRIC" id="fig|742743.3.peg.1286"/>
<comment type="caution">
    <text evidence="1">The sequence shown here is derived from an EMBL/GenBank/DDBJ whole genome shotgun (WGS) entry which is preliminary data.</text>
</comment>
<evidence type="ECO:0000313" key="1">
    <source>
        <dbReference type="EMBL" id="EHO62675.1"/>
    </source>
</evidence>
<dbReference type="NCBIfam" id="NF038110">
    <property type="entry name" value="Lys_methyl_FliB"/>
    <property type="match status" value="1"/>
</dbReference>
<dbReference type="eggNOG" id="COG0727">
    <property type="taxonomic scope" value="Bacteria"/>
</dbReference>
<evidence type="ECO:0008006" key="3">
    <source>
        <dbReference type="Google" id="ProtNLM"/>
    </source>
</evidence>
<evidence type="ECO:0000313" key="2">
    <source>
        <dbReference type="Proteomes" id="UP000003277"/>
    </source>
</evidence>
<dbReference type="STRING" id="742743.HMPREF9453_01267"/>
<proteinExistence type="predicted"/>
<name>H1D0X9_9FIRM</name>
<dbReference type="AlphaFoldDB" id="H1D0X9"/>
<accession>H1D0X9</accession>
<keyword evidence="2" id="KW-1185">Reference proteome</keyword>